<feature type="compositionally biased region" description="Basic residues" evidence="1">
    <location>
        <begin position="100"/>
        <end position="110"/>
    </location>
</feature>
<dbReference type="EMBL" id="KV442050">
    <property type="protein sequence ID" value="OAQ28231.1"/>
    <property type="molecule type" value="Genomic_DNA"/>
</dbReference>
<proteinExistence type="predicted"/>
<feature type="compositionally biased region" description="Polar residues" evidence="1">
    <location>
        <begin position="200"/>
        <end position="209"/>
    </location>
</feature>
<dbReference type="Proteomes" id="UP000078512">
    <property type="component" value="Unassembled WGS sequence"/>
</dbReference>
<accession>A0A197JUX2</accession>
<protein>
    <submittedName>
        <fullName evidence="2">Uncharacterized protein</fullName>
    </submittedName>
</protein>
<feature type="compositionally biased region" description="Low complexity" evidence="1">
    <location>
        <begin position="399"/>
        <end position="412"/>
    </location>
</feature>
<feature type="compositionally biased region" description="Low complexity" evidence="1">
    <location>
        <begin position="134"/>
        <end position="147"/>
    </location>
</feature>
<evidence type="ECO:0000313" key="3">
    <source>
        <dbReference type="Proteomes" id="UP000078512"/>
    </source>
</evidence>
<feature type="compositionally biased region" description="Polar residues" evidence="1">
    <location>
        <begin position="659"/>
        <end position="677"/>
    </location>
</feature>
<feature type="compositionally biased region" description="Low complexity" evidence="1">
    <location>
        <begin position="520"/>
        <end position="533"/>
    </location>
</feature>
<feature type="region of interest" description="Disordered" evidence="1">
    <location>
        <begin position="489"/>
        <end position="533"/>
    </location>
</feature>
<feature type="compositionally biased region" description="Low complexity" evidence="1">
    <location>
        <begin position="698"/>
        <end position="739"/>
    </location>
</feature>
<feature type="compositionally biased region" description="Polar residues" evidence="1">
    <location>
        <begin position="949"/>
        <end position="958"/>
    </location>
</feature>
<feature type="compositionally biased region" description="Low complexity" evidence="1">
    <location>
        <begin position="17"/>
        <end position="51"/>
    </location>
</feature>
<feature type="region of interest" description="Disordered" evidence="1">
    <location>
        <begin position="1"/>
        <end position="277"/>
    </location>
</feature>
<keyword evidence="3" id="KW-1185">Reference proteome</keyword>
<feature type="compositionally biased region" description="Low complexity" evidence="1">
    <location>
        <begin position="210"/>
        <end position="227"/>
    </location>
</feature>
<feature type="region of interest" description="Disordered" evidence="1">
    <location>
        <begin position="355"/>
        <end position="473"/>
    </location>
</feature>
<organism evidence="2 3">
    <name type="scientific">Linnemannia elongata AG-77</name>
    <dbReference type="NCBI Taxonomy" id="1314771"/>
    <lineage>
        <taxon>Eukaryota</taxon>
        <taxon>Fungi</taxon>
        <taxon>Fungi incertae sedis</taxon>
        <taxon>Mucoromycota</taxon>
        <taxon>Mortierellomycotina</taxon>
        <taxon>Mortierellomycetes</taxon>
        <taxon>Mortierellales</taxon>
        <taxon>Mortierellaceae</taxon>
        <taxon>Linnemannia</taxon>
    </lineage>
</organism>
<feature type="compositionally biased region" description="Low complexity" evidence="1">
    <location>
        <begin position="968"/>
        <end position="1012"/>
    </location>
</feature>
<reference evidence="2 3" key="1">
    <citation type="submission" date="2016-05" db="EMBL/GenBank/DDBJ databases">
        <title>Genome sequencing reveals origins of a unique bacterial endosymbiosis in the earliest lineages of terrestrial Fungi.</title>
        <authorList>
            <consortium name="DOE Joint Genome Institute"/>
            <person name="Uehling J."/>
            <person name="Gryganskyi A."/>
            <person name="Hameed K."/>
            <person name="Tschaplinski T."/>
            <person name="Misztal P."/>
            <person name="Wu S."/>
            <person name="Desiro A."/>
            <person name="Vande Pol N."/>
            <person name="Du Z.-Y."/>
            <person name="Zienkiewicz A."/>
            <person name="Zienkiewicz K."/>
            <person name="Morin E."/>
            <person name="Tisserant E."/>
            <person name="Splivallo R."/>
            <person name="Hainaut M."/>
            <person name="Henrissat B."/>
            <person name="Ohm R."/>
            <person name="Kuo A."/>
            <person name="Yan J."/>
            <person name="Lipzen A."/>
            <person name="Nolan M."/>
            <person name="Labutti K."/>
            <person name="Barry K."/>
            <person name="Goldstein A."/>
            <person name="Labbe J."/>
            <person name="Schadt C."/>
            <person name="Tuskan G."/>
            <person name="Grigoriev I."/>
            <person name="Martin F."/>
            <person name="Vilgalys R."/>
            <person name="Bonito G."/>
        </authorList>
    </citation>
    <scope>NUCLEOTIDE SEQUENCE [LARGE SCALE GENOMIC DNA]</scope>
    <source>
        <strain evidence="2 3">AG-77</strain>
    </source>
</reference>
<feature type="compositionally biased region" description="Polar residues" evidence="1">
    <location>
        <begin position="253"/>
        <end position="264"/>
    </location>
</feature>
<dbReference type="AlphaFoldDB" id="A0A197JUX2"/>
<feature type="compositionally biased region" description="Acidic residues" evidence="1">
    <location>
        <begin position="1020"/>
        <end position="1031"/>
    </location>
</feature>
<feature type="compositionally biased region" description="Low complexity" evidence="1">
    <location>
        <begin position="617"/>
        <end position="639"/>
    </location>
</feature>
<feature type="compositionally biased region" description="Low complexity" evidence="1">
    <location>
        <begin position="446"/>
        <end position="461"/>
    </location>
</feature>
<evidence type="ECO:0000256" key="1">
    <source>
        <dbReference type="SAM" id="MobiDB-lite"/>
    </source>
</evidence>
<gene>
    <name evidence="2" type="ORF">K457DRAFT_20414</name>
</gene>
<feature type="region of interest" description="Disordered" evidence="1">
    <location>
        <begin position="949"/>
        <end position="1031"/>
    </location>
</feature>
<feature type="compositionally biased region" description="Basic residues" evidence="1">
    <location>
        <begin position="175"/>
        <end position="184"/>
    </location>
</feature>
<feature type="compositionally biased region" description="Acidic residues" evidence="1">
    <location>
        <begin position="233"/>
        <end position="251"/>
    </location>
</feature>
<feature type="compositionally biased region" description="Low complexity" evidence="1">
    <location>
        <begin position="360"/>
        <end position="392"/>
    </location>
</feature>
<feature type="compositionally biased region" description="Basic and acidic residues" evidence="1">
    <location>
        <begin position="585"/>
        <end position="606"/>
    </location>
</feature>
<feature type="region of interest" description="Disordered" evidence="1">
    <location>
        <begin position="585"/>
        <end position="768"/>
    </location>
</feature>
<name>A0A197JUX2_9FUNG</name>
<feature type="compositionally biased region" description="Polar residues" evidence="1">
    <location>
        <begin position="746"/>
        <end position="768"/>
    </location>
</feature>
<evidence type="ECO:0000313" key="2">
    <source>
        <dbReference type="EMBL" id="OAQ28231.1"/>
    </source>
</evidence>
<sequence>MAPSKKSKQSKFASPPASNDTSSQSTTTATITATTAPETASELEPVSVPDSEPVPEPVTAKPSKKRSKKDASITKAPTSTTTPATFSPTTASDETASLPKKARTSGRKRVLLGGKWGVRDSPPAIALTDRESGSASSESATSTTAAARFTPSPIRGWSHATPESMATAKGCSSRSKGKNSKGKSSKPPVSTATKDVMDTITYQNAITSDTNETATATAGGNTNNGTNSPTPEFDPDATETDPDLTETDPDSGSDYSSQSGHNQITLPRRPTRPLRPSCQQQVQIINNVSTNFSYDGNGMVGMNHPPNTYPTAGSISPLGTTLSSFPPHVDFEDPNSRKHGLDGEELIYPRIGTFSPSLRPTSDFPPSSSSTAVTSLPFLPLPSSNLSSRLTLMKPRSNTTSTTTTTTPTAFTGAGQSSDRGTGARASATPANGRGRGAPSTLGDGTARQTATNRTAANTPKTARRYRTGLAGRTVAQGNGHTVTTAFSNNNVAPDHNGHGHGNNNGNSNAMDVDGGNNSGGSSTNNNVRDNSNNIVRYGNGLVRRVGNQPIIAHSHIPRRGITPAEIGASLSLDLIRRREEARRLRVEEEQRKEEDRRRNAEEVRRRLARQAQQNVPSGTSTSQQESSSSSVPASPSTQHTLTSVQHTPPLRHNPQHYPRNQSLHGQSPTCSGNSGQSPPPQLFLYHATNHQPGNHTQHQQPLQHHQSSYSSQHHQSSQLYQPSQYQQHLQHPQHPGSQSHHRQFNVHQSSSYHSLTPSNSPSASNDYLNFNNHHFSSNHYSGNQLNYNQHRSSYNNQYYHSNNNHRYQPYNSYNNTASFSASIYDTILFPHPSQPYGPSRPWQGSLRHDSHPHPRLRRHIPFPSQQPDTLLANAHSHRYTTSVSIRTSRNLGLRMLTSPEPQPPAWLLVSRNPGSPTQHHFLEYDQMMRASQAEFATLPPIRVSTAQGLQVQASSNHGPIPVHVPMPSSHPSSPSLLSSLSSLSSSSSSSSGHSGHQQQQQQQQDSASDGQSENHESDNDADDECSSGSA</sequence>
<dbReference type="OrthoDB" id="2448095at2759"/>
<feature type="compositionally biased region" description="Low complexity" evidence="1">
    <location>
        <begin position="74"/>
        <end position="92"/>
    </location>
</feature>